<protein>
    <submittedName>
        <fullName evidence="2">Uncharacterized protein</fullName>
    </submittedName>
</protein>
<evidence type="ECO:0000313" key="3">
    <source>
        <dbReference type="Proteomes" id="UP000236732"/>
    </source>
</evidence>
<gene>
    <name evidence="2" type="ORF">SAMN05444920_106439</name>
</gene>
<feature type="region of interest" description="Disordered" evidence="1">
    <location>
        <begin position="346"/>
        <end position="405"/>
    </location>
</feature>
<dbReference type="EMBL" id="FNVT01000006">
    <property type="protein sequence ID" value="SEG89374.1"/>
    <property type="molecule type" value="Genomic_DNA"/>
</dbReference>
<sequence length="405" mass="41737">MLVASGCGGSQSSTGALGLGKAAQPVITPDPRLGQAKDSDLAKAEAQVGADCQTTLANHDFENAAKKMGQVASGGGGEGEKAIARVCEAAAKANMQNFRGALESVDEAKQATNKIHRSLRPLVEELLCHTEYVSAAAAGDHNRAQEALACLKELGRNPNVYIKHACMVAPDPTALPECATATSSPAAQAVITSDPRLGQAKGRGDLAKAEAQVGVDCQAMLANHDFEDAAKKMGQVASGGGGEGEKAIARVCKAAAEASMRKFSRALNDVNKAKRNLDKIHPALRPLAEELLYHTEYVSAAAVGDESRTEAALSHLKELGRDPSAYARGACTVASDPAALPECAAVTPSVTTPGSPSAEPETPVTSQPEDSRTEPTEESTSTESPAEETSEPPGTENGGPHPTES</sequence>
<organism evidence="2 3">
    <name type="scientific">Nonomuraea solani</name>
    <dbReference type="NCBI Taxonomy" id="1144553"/>
    <lineage>
        <taxon>Bacteria</taxon>
        <taxon>Bacillati</taxon>
        <taxon>Actinomycetota</taxon>
        <taxon>Actinomycetes</taxon>
        <taxon>Streptosporangiales</taxon>
        <taxon>Streptosporangiaceae</taxon>
        <taxon>Nonomuraea</taxon>
    </lineage>
</organism>
<dbReference type="Proteomes" id="UP000236732">
    <property type="component" value="Unassembled WGS sequence"/>
</dbReference>
<evidence type="ECO:0000313" key="2">
    <source>
        <dbReference type="EMBL" id="SEG89374.1"/>
    </source>
</evidence>
<keyword evidence="3" id="KW-1185">Reference proteome</keyword>
<name>A0A1H6DWB5_9ACTN</name>
<evidence type="ECO:0000256" key="1">
    <source>
        <dbReference type="SAM" id="MobiDB-lite"/>
    </source>
</evidence>
<reference evidence="2 3" key="1">
    <citation type="submission" date="2016-10" db="EMBL/GenBank/DDBJ databases">
        <authorList>
            <person name="de Groot N.N."/>
        </authorList>
    </citation>
    <scope>NUCLEOTIDE SEQUENCE [LARGE SCALE GENOMIC DNA]</scope>
    <source>
        <strain evidence="2 3">CGMCC 4.7037</strain>
    </source>
</reference>
<dbReference type="AlphaFoldDB" id="A0A1H6DWB5"/>
<feature type="region of interest" description="Disordered" evidence="1">
    <location>
        <begin position="1"/>
        <end position="23"/>
    </location>
</feature>
<accession>A0A1H6DWB5</accession>
<proteinExistence type="predicted"/>